<keyword evidence="5 6" id="KW-0472">Membrane</keyword>
<evidence type="ECO:0000256" key="2">
    <source>
        <dbReference type="ARBA" id="ARBA00008707"/>
    </source>
</evidence>
<name>A0AAV8TCV0_9ROSI</name>
<dbReference type="AlphaFoldDB" id="A0AAV8TCV0"/>
<dbReference type="Pfam" id="PF05078">
    <property type="entry name" value="DUF679"/>
    <property type="match status" value="1"/>
</dbReference>
<comment type="caution">
    <text evidence="7">The sequence shown here is derived from an EMBL/GenBank/DDBJ whole genome shotgun (WGS) entry which is preliminary data.</text>
</comment>
<proteinExistence type="inferred from homology"/>
<evidence type="ECO:0000313" key="7">
    <source>
        <dbReference type="EMBL" id="KAJ8764631.1"/>
    </source>
</evidence>
<accession>A0AAV8TCV0</accession>
<dbReference type="GO" id="GO:0016020">
    <property type="term" value="C:membrane"/>
    <property type="evidence" value="ECO:0007669"/>
    <property type="project" value="UniProtKB-SubCell"/>
</dbReference>
<feature type="transmembrane region" description="Helical" evidence="6">
    <location>
        <begin position="50"/>
        <end position="70"/>
    </location>
</feature>
<dbReference type="EMBL" id="JAIWQS010000005">
    <property type="protein sequence ID" value="KAJ8764631.1"/>
    <property type="molecule type" value="Genomic_DNA"/>
</dbReference>
<dbReference type="PANTHER" id="PTHR31621">
    <property type="entry name" value="PROTEIN DMP3"/>
    <property type="match status" value="1"/>
</dbReference>
<evidence type="ECO:0000256" key="1">
    <source>
        <dbReference type="ARBA" id="ARBA00004141"/>
    </source>
</evidence>
<evidence type="ECO:0000313" key="8">
    <source>
        <dbReference type="Proteomes" id="UP001159364"/>
    </source>
</evidence>
<evidence type="ECO:0000256" key="4">
    <source>
        <dbReference type="ARBA" id="ARBA00022989"/>
    </source>
</evidence>
<dbReference type="PANTHER" id="PTHR31621:SF6">
    <property type="entry name" value="PROTEIN DMP7"/>
    <property type="match status" value="1"/>
</dbReference>
<evidence type="ECO:0000256" key="6">
    <source>
        <dbReference type="SAM" id="Phobius"/>
    </source>
</evidence>
<protein>
    <submittedName>
        <fullName evidence="7">Uncharacterized protein</fullName>
    </submittedName>
</protein>
<gene>
    <name evidence="7" type="ORF">K2173_006713</name>
</gene>
<dbReference type="Proteomes" id="UP001159364">
    <property type="component" value="Linkage Group LG05"/>
</dbReference>
<dbReference type="GO" id="GO:0010256">
    <property type="term" value="P:endomembrane system organization"/>
    <property type="evidence" value="ECO:0007669"/>
    <property type="project" value="TreeGrafter"/>
</dbReference>
<dbReference type="GO" id="GO:0005737">
    <property type="term" value="C:cytoplasm"/>
    <property type="evidence" value="ECO:0007669"/>
    <property type="project" value="UniProtKB-ARBA"/>
</dbReference>
<organism evidence="7 8">
    <name type="scientific">Erythroxylum novogranatense</name>
    <dbReference type="NCBI Taxonomy" id="1862640"/>
    <lineage>
        <taxon>Eukaryota</taxon>
        <taxon>Viridiplantae</taxon>
        <taxon>Streptophyta</taxon>
        <taxon>Embryophyta</taxon>
        <taxon>Tracheophyta</taxon>
        <taxon>Spermatophyta</taxon>
        <taxon>Magnoliopsida</taxon>
        <taxon>eudicotyledons</taxon>
        <taxon>Gunneridae</taxon>
        <taxon>Pentapetalae</taxon>
        <taxon>rosids</taxon>
        <taxon>fabids</taxon>
        <taxon>Malpighiales</taxon>
        <taxon>Erythroxylaceae</taxon>
        <taxon>Erythroxylum</taxon>
    </lineage>
</organism>
<keyword evidence="8" id="KW-1185">Reference proteome</keyword>
<comment type="similarity">
    <text evidence="2">Belongs to the plant DMP1 protein family.</text>
</comment>
<feature type="transmembrane region" description="Helical" evidence="6">
    <location>
        <begin position="180"/>
        <end position="198"/>
    </location>
</feature>
<reference evidence="7 8" key="1">
    <citation type="submission" date="2021-09" db="EMBL/GenBank/DDBJ databases">
        <title>Genomic insights and catalytic innovation underlie evolution of tropane alkaloids biosynthesis.</title>
        <authorList>
            <person name="Wang Y.-J."/>
            <person name="Tian T."/>
            <person name="Huang J.-P."/>
            <person name="Huang S.-X."/>
        </authorList>
    </citation>
    <scope>NUCLEOTIDE SEQUENCE [LARGE SCALE GENOMIC DNA]</scope>
    <source>
        <strain evidence="7">KIB-2018</strain>
        <tissue evidence="7">Leaf</tissue>
    </source>
</reference>
<sequence length="212" mass="23266">MESVLEQVVSIATDEELLQPLLENDHAAPKPQKTPAQKAMRKTFKGTANLARLLPTGSVLAFQILSPILTHQGQCRTVTSKILTLLLILLGGLSCFLLCLTDSFRDDRGKVRYGIATVRGLWVIDAVNLSAEEAARYRLKLTDFFHAFMSLLVFGAVALFDSNVNKCFWPTPSEELKDILALVPVGIGVSCSILFLIFPSKRHGIGSPLSRN</sequence>
<evidence type="ECO:0000256" key="3">
    <source>
        <dbReference type="ARBA" id="ARBA00022692"/>
    </source>
</evidence>
<feature type="transmembrane region" description="Helical" evidence="6">
    <location>
        <begin position="144"/>
        <end position="160"/>
    </location>
</feature>
<comment type="subcellular location">
    <subcellularLocation>
        <location evidence="1">Membrane</location>
        <topology evidence="1">Multi-pass membrane protein</topology>
    </subcellularLocation>
</comment>
<keyword evidence="4 6" id="KW-1133">Transmembrane helix</keyword>
<keyword evidence="3 6" id="KW-0812">Transmembrane</keyword>
<feature type="transmembrane region" description="Helical" evidence="6">
    <location>
        <begin position="82"/>
        <end position="100"/>
    </location>
</feature>
<dbReference type="InterPro" id="IPR007770">
    <property type="entry name" value="DMP"/>
</dbReference>
<evidence type="ECO:0000256" key="5">
    <source>
        <dbReference type="ARBA" id="ARBA00023136"/>
    </source>
</evidence>